<name>A0ABW3E3N4_9ACTN</name>
<dbReference type="Proteomes" id="UP001597024">
    <property type="component" value="Unassembled WGS sequence"/>
</dbReference>
<comment type="caution">
    <text evidence="2">The sequence shown here is derived from an EMBL/GenBank/DDBJ whole genome shotgun (WGS) entry which is preliminary data.</text>
</comment>
<keyword evidence="3" id="KW-1185">Reference proteome</keyword>
<evidence type="ECO:0000313" key="2">
    <source>
        <dbReference type="EMBL" id="MFD0889687.1"/>
    </source>
</evidence>
<organism evidence="2 3">
    <name type="scientific">Streptosporangium algeriense</name>
    <dbReference type="NCBI Taxonomy" id="1682748"/>
    <lineage>
        <taxon>Bacteria</taxon>
        <taxon>Bacillati</taxon>
        <taxon>Actinomycetota</taxon>
        <taxon>Actinomycetes</taxon>
        <taxon>Streptosporangiales</taxon>
        <taxon>Streptosporangiaceae</taxon>
        <taxon>Streptosporangium</taxon>
    </lineage>
</organism>
<evidence type="ECO:0000256" key="1">
    <source>
        <dbReference type="SAM" id="MobiDB-lite"/>
    </source>
</evidence>
<proteinExistence type="predicted"/>
<sequence>MISEPARLVLARLIDGPPSGFVEQPLEPPAGRAVRRARPARGERADRRGVNGRPRRHFRLTDEGRSLVTAEA</sequence>
<evidence type="ECO:0000313" key="3">
    <source>
        <dbReference type="Proteomes" id="UP001597024"/>
    </source>
</evidence>
<protein>
    <submittedName>
        <fullName evidence="2">PadR family transcriptional regulator</fullName>
    </submittedName>
</protein>
<gene>
    <name evidence="2" type="ORF">ACFQ08_34550</name>
</gene>
<reference evidence="3" key="1">
    <citation type="journal article" date="2019" name="Int. J. Syst. Evol. Microbiol.">
        <title>The Global Catalogue of Microorganisms (GCM) 10K type strain sequencing project: providing services to taxonomists for standard genome sequencing and annotation.</title>
        <authorList>
            <consortium name="The Broad Institute Genomics Platform"/>
            <consortium name="The Broad Institute Genome Sequencing Center for Infectious Disease"/>
            <person name="Wu L."/>
            <person name="Ma J."/>
        </authorList>
    </citation>
    <scope>NUCLEOTIDE SEQUENCE [LARGE SCALE GENOMIC DNA]</scope>
    <source>
        <strain evidence="3">CCUG 62974</strain>
    </source>
</reference>
<dbReference type="EMBL" id="JBHTHX010001973">
    <property type="protein sequence ID" value="MFD0889687.1"/>
    <property type="molecule type" value="Genomic_DNA"/>
</dbReference>
<feature type="non-terminal residue" evidence="2">
    <location>
        <position position="72"/>
    </location>
</feature>
<feature type="compositionally biased region" description="Basic and acidic residues" evidence="1">
    <location>
        <begin position="40"/>
        <end position="49"/>
    </location>
</feature>
<feature type="region of interest" description="Disordered" evidence="1">
    <location>
        <begin position="21"/>
        <end position="56"/>
    </location>
</feature>
<accession>A0ABW3E3N4</accession>